<dbReference type="Proteomes" id="UP000440578">
    <property type="component" value="Unassembled WGS sequence"/>
</dbReference>
<reference evidence="3 4" key="1">
    <citation type="submission" date="2019-07" db="EMBL/GenBank/DDBJ databases">
        <title>Draft genome assembly of a fouling barnacle, Amphibalanus amphitrite (Darwin, 1854): The first reference genome for Thecostraca.</title>
        <authorList>
            <person name="Kim W."/>
        </authorList>
    </citation>
    <scope>NUCLEOTIDE SEQUENCE [LARGE SCALE GENOMIC DNA]</scope>
    <source>
        <strain evidence="3">SNU_AA5</strain>
        <tissue evidence="3">Soma without cirri and trophi</tissue>
    </source>
</reference>
<name>A0A6A4W058_AMPAM</name>
<feature type="region of interest" description="Disordered" evidence="1">
    <location>
        <begin position="1"/>
        <end position="20"/>
    </location>
</feature>
<evidence type="ECO:0000256" key="2">
    <source>
        <dbReference type="SAM" id="Phobius"/>
    </source>
</evidence>
<organism evidence="3 4">
    <name type="scientific">Amphibalanus amphitrite</name>
    <name type="common">Striped barnacle</name>
    <name type="synonym">Balanus amphitrite</name>
    <dbReference type="NCBI Taxonomy" id="1232801"/>
    <lineage>
        <taxon>Eukaryota</taxon>
        <taxon>Metazoa</taxon>
        <taxon>Ecdysozoa</taxon>
        <taxon>Arthropoda</taxon>
        <taxon>Crustacea</taxon>
        <taxon>Multicrustacea</taxon>
        <taxon>Cirripedia</taxon>
        <taxon>Thoracica</taxon>
        <taxon>Thoracicalcarea</taxon>
        <taxon>Balanomorpha</taxon>
        <taxon>Balanoidea</taxon>
        <taxon>Balanidae</taxon>
        <taxon>Amphibalaninae</taxon>
        <taxon>Amphibalanus</taxon>
    </lineage>
</organism>
<keyword evidence="2" id="KW-1133">Transmembrane helix</keyword>
<keyword evidence="2" id="KW-0472">Membrane</keyword>
<protein>
    <submittedName>
        <fullName evidence="3">Uncharacterized protein</fullName>
    </submittedName>
</protein>
<evidence type="ECO:0000313" key="4">
    <source>
        <dbReference type="Proteomes" id="UP000440578"/>
    </source>
</evidence>
<evidence type="ECO:0000313" key="3">
    <source>
        <dbReference type="EMBL" id="KAF0300596.1"/>
    </source>
</evidence>
<dbReference type="EMBL" id="VIIS01001250">
    <property type="protein sequence ID" value="KAF0300596.1"/>
    <property type="molecule type" value="Genomic_DNA"/>
</dbReference>
<evidence type="ECO:0000256" key="1">
    <source>
        <dbReference type="SAM" id="MobiDB-lite"/>
    </source>
</evidence>
<dbReference type="AlphaFoldDB" id="A0A6A4W058"/>
<comment type="caution">
    <text evidence="3">The sequence shown here is derived from an EMBL/GenBank/DDBJ whole genome shotgun (WGS) entry which is preliminary data.</text>
</comment>
<sequence length="102" mass="10725">MALAQSKTSEEELTEDNAVRAPPATMHAIRVVSALLLALLALTLLVPASGLLVYRGRGGGRGGRSFGGRTRFGGRRCNFGNTINPDPFAFPNSAPFPSVPLC</sequence>
<keyword evidence="2" id="KW-0812">Transmembrane</keyword>
<feature type="transmembrane region" description="Helical" evidence="2">
    <location>
        <begin position="31"/>
        <end position="54"/>
    </location>
</feature>
<accession>A0A6A4W058</accession>
<proteinExistence type="predicted"/>
<keyword evidence="4" id="KW-1185">Reference proteome</keyword>
<gene>
    <name evidence="3" type="ORF">FJT64_026923</name>
</gene>